<name>A0A4Y8IFF3_9BACI</name>
<gene>
    <name evidence="8" type="primary">nadK</name>
    <name evidence="9" type="ORF">E3U55_11930</name>
</gene>
<dbReference type="AlphaFoldDB" id="A0A4Y8IFF3"/>
<dbReference type="GO" id="GO:0005524">
    <property type="term" value="F:ATP binding"/>
    <property type="evidence" value="ECO:0007669"/>
    <property type="project" value="UniProtKB-KW"/>
</dbReference>
<evidence type="ECO:0000256" key="6">
    <source>
        <dbReference type="ARBA" id="ARBA00023027"/>
    </source>
</evidence>
<evidence type="ECO:0000313" key="9">
    <source>
        <dbReference type="EMBL" id="TFB18496.1"/>
    </source>
</evidence>
<dbReference type="Pfam" id="PF20143">
    <property type="entry name" value="NAD_kinase_C"/>
    <property type="match status" value="1"/>
</dbReference>
<dbReference type="GO" id="GO:0046872">
    <property type="term" value="F:metal ion binding"/>
    <property type="evidence" value="ECO:0007669"/>
    <property type="project" value="UniProtKB-UniRule"/>
</dbReference>
<feature type="binding site" evidence="8">
    <location>
        <position position="149"/>
    </location>
    <ligand>
        <name>NAD(+)</name>
        <dbReference type="ChEBI" id="CHEBI:57540"/>
    </ligand>
</feature>
<reference evidence="9 10" key="1">
    <citation type="submission" date="2019-03" db="EMBL/GenBank/DDBJ databases">
        <authorList>
            <person name="He R.-H."/>
        </authorList>
    </citation>
    <scope>NUCLEOTIDE SEQUENCE [LARGE SCALE GENOMIC DNA]</scope>
    <source>
        <strain evidence="10">SH 714</strain>
    </source>
</reference>
<evidence type="ECO:0000256" key="1">
    <source>
        <dbReference type="ARBA" id="ARBA00022679"/>
    </source>
</evidence>
<keyword evidence="1 8" id="KW-0808">Transferase</keyword>
<keyword evidence="6 8" id="KW-0520">NAD</keyword>
<evidence type="ECO:0000256" key="8">
    <source>
        <dbReference type="HAMAP-Rule" id="MF_00361"/>
    </source>
</evidence>
<evidence type="ECO:0000256" key="3">
    <source>
        <dbReference type="ARBA" id="ARBA00022777"/>
    </source>
</evidence>
<dbReference type="EMBL" id="SOPW01000013">
    <property type="protein sequence ID" value="TFB18496.1"/>
    <property type="molecule type" value="Genomic_DNA"/>
</dbReference>
<keyword evidence="2 8" id="KW-0547">Nucleotide-binding</keyword>
<protein>
    <recommendedName>
        <fullName evidence="8">NAD kinase</fullName>
        <ecNumber evidence="8">2.7.1.23</ecNumber>
    </recommendedName>
    <alternativeName>
        <fullName evidence="8">ATP-dependent NAD kinase</fullName>
    </alternativeName>
</protein>
<accession>A0A4Y8IFF3</accession>
<dbReference type="OrthoDB" id="9774737at2"/>
<dbReference type="GO" id="GO:0006741">
    <property type="term" value="P:NADP+ biosynthetic process"/>
    <property type="evidence" value="ECO:0007669"/>
    <property type="project" value="UniProtKB-UniRule"/>
</dbReference>
<dbReference type="GO" id="GO:0005737">
    <property type="term" value="C:cytoplasm"/>
    <property type="evidence" value="ECO:0007669"/>
    <property type="project" value="UniProtKB-SubCell"/>
</dbReference>
<comment type="caution">
    <text evidence="9">The sequence shown here is derived from an EMBL/GenBank/DDBJ whole genome shotgun (WGS) entry which is preliminary data.</text>
</comment>
<keyword evidence="4 8" id="KW-0067">ATP-binding</keyword>
<keyword evidence="8" id="KW-0963">Cytoplasm</keyword>
<evidence type="ECO:0000256" key="2">
    <source>
        <dbReference type="ARBA" id="ARBA00022741"/>
    </source>
</evidence>
<dbReference type="InterPro" id="IPR002504">
    <property type="entry name" value="NADK"/>
</dbReference>
<evidence type="ECO:0000313" key="10">
    <source>
        <dbReference type="Proteomes" id="UP000297975"/>
    </source>
</evidence>
<dbReference type="GO" id="GO:0019674">
    <property type="term" value="P:NAD+ metabolic process"/>
    <property type="evidence" value="ECO:0007669"/>
    <property type="project" value="InterPro"/>
</dbReference>
<feature type="binding site" evidence="8">
    <location>
        <begin position="120"/>
        <end position="121"/>
    </location>
    <ligand>
        <name>NAD(+)</name>
        <dbReference type="ChEBI" id="CHEBI:57540"/>
    </ligand>
</feature>
<dbReference type="NCBIfam" id="NF003424">
    <property type="entry name" value="PRK04885.1"/>
    <property type="match status" value="1"/>
</dbReference>
<feature type="binding site" evidence="8">
    <location>
        <position position="147"/>
    </location>
    <ligand>
        <name>NAD(+)</name>
        <dbReference type="ChEBI" id="CHEBI:57540"/>
    </ligand>
</feature>
<feature type="binding site" evidence="8">
    <location>
        <position position="51"/>
    </location>
    <ligand>
        <name>NAD(+)</name>
        <dbReference type="ChEBI" id="CHEBI:57540"/>
    </ligand>
</feature>
<dbReference type="PANTHER" id="PTHR20275:SF0">
    <property type="entry name" value="NAD KINASE"/>
    <property type="match status" value="1"/>
</dbReference>
<keyword evidence="5 8" id="KW-0521">NADP</keyword>
<feature type="binding site" evidence="8">
    <location>
        <position position="184"/>
    </location>
    <ligand>
        <name>NAD(+)</name>
        <dbReference type="ChEBI" id="CHEBI:57540"/>
    </ligand>
</feature>
<proteinExistence type="inferred from homology"/>
<sequence length="269" mass="30545">MIRSFQIIERPDTTSREIGEKFKKRLLEEGIQLNNSPDLVVSIGGDGTMLKGFKEFYTESTSFVGLHTGTLGFYADWQADEADLLLEKIMNEDPILDRCPLIKGEFELESGERKSFLALNEIVIKSKSISTMVLEVEINNDHFESFKGDGIIISTPSGSTAYNHSLWGSIIHPTIEAMQVTEIASINNSVYRTLNRPLILPKEQPLTLHIPKTNKEILLGIDGTEYNLGIIKRIGIKVAEEKISFARYRPFPFWKRVKEKFLIETDIHK</sequence>
<dbReference type="Gene3D" id="2.60.200.30">
    <property type="entry name" value="Probable inorganic polyphosphate/atp-NAD kinase, domain 2"/>
    <property type="match status" value="1"/>
</dbReference>
<dbReference type="GO" id="GO:0003951">
    <property type="term" value="F:NAD+ kinase activity"/>
    <property type="evidence" value="ECO:0007669"/>
    <property type="project" value="UniProtKB-UniRule"/>
</dbReference>
<dbReference type="InterPro" id="IPR016064">
    <property type="entry name" value="NAD/diacylglycerol_kinase_sf"/>
</dbReference>
<dbReference type="EC" id="2.7.1.23" evidence="8"/>
<dbReference type="SUPFAM" id="SSF111331">
    <property type="entry name" value="NAD kinase/diacylglycerol kinase-like"/>
    <property type="match status" value="1"/>
</dbReference>
<comment type="subcellular location">
    <subcellularLocation>
        <location evidence="8">Cytoplasm</location>
    </subcellularLocation>
</comment>
<feature type="binding site" evidence="8">
    <location>
        <begin position="46"/>
        <end position="47"/>
    </location>
    <ligand>
        <name>NAD(+)</name>
        <dbReference type="ChEBI" id="CHEBI:57540"/>
    </ligand>
</feature>
<feature type="active site" description="Proton acceptor" evidence="8">
    <location>
        <position position="46"/>
    </location>
</feature>
<dbReference type="Pfam" id="PF01513">
    <property type="entry name" value="NAD_kinase"/>
    <property type="match status" value="1"/>
</dbReference>
<organism evidence="9 10">
    <name type="scientific">Filobacillus milosensis</name>
    <dbReference type="NCBI Taxonomy" id="94137"/>
    <lineage>
        <taxon>Bacteria</taxon>
        <taxon>Bacillati</taxon>
        <taxon>Bacillota</taxon>
        <taxon>Bacilli</taxon>
        <taxon>Bacillales</taxon>
        <taxon>Bacillaceae</taxon>
        <taxon>Filobacillus</taxon>
    </lineage>
</organism>
<dbReference type="Proteomes" id="UP000297975">
    <property type="component" value="Unassembled WGS sequence"/>
</dbReference>
<feature type="binding site" evidence="8">
    <location>
        <begin position="160"/>
        <end position="165"/>
    </location>
    <ligand>
        <name>NAD(+)</name>
        <dbReference type="ChEBI" id="CHEBI:57540"/>
    </ligand>
</feature>
<dbReference type="RefSeq" id="WP_134340701.1">
    <property type="nucleotide sequence ID" value="NZ_SOPW01000013.1"/>
</dbReference>
<keyword evidence="3 8" id="KW-0418">Kinase</keyword>
<dbReference type="Gene3D" id="3.40.50.10330">
    <property type="entry name" value="Probable inorganic polyphosphate/atp-NAD kinase, domain 1"/>
    <property type="match status" value="1"/>
</dbReference>
<comment type="catalytic activity">
    <reaction evidence="7 8">
        <text>NAD(+) + ATP = ADP + NADP(+) + H(+)</text>
        <dbReference type="Rhea" id="RHEA:18629"/>
        <dbReference type="ChEBI" id="CHEBI:15378"/>
        <dbReference type="ChEBI" id="CHEBI:30616"/>
        <dbReference type="ChEBI" id="CHEBI:57540"/>
        <dbReference type="ChEBI" id="CHEBI:58349"/>
        <dbReference type="ChEBI" id="CHEBI:456216"/>
        <dbReference type="EC" id="2.7.1.23"/>
    </reaction>
</comment>
<comment type="similarity">
    <text evidence="8">Belongs to the NAD kinase family.</text>
</comment>
<dbReference type="HAMAP" id="MF_00361">
    <property type="entry name" value="NAD_kinase"/>
    <property type="match status" value="1"/>
</dbReference>
<comment type="cofactor">
    <cofactor evidence="8">
        <name>a divalent metal cation</name>
        <dbReference type="ChEBI" id="CHEBI:60240"/>
    </cofactor>
</comment>
<dbReference type="InterPro" id="IPR017438">
    <property type="entry name" value="ATP-NAD_kinase_N"/>
</dbReference>
<evidence type="ECO:0000256" key="4">
    <source>
        <dbReference type="ARBA" id="ARBA00022840"/>
    </source>
</evidence>
<comment type="function">
    <text evidence="8">Involved in the regulation of the intracellular balance of NAD and NADP, and is a key enzyme in the biosynthesis of NADP. Catalyzes specifically the phosphorylation on 2'-hydroxyl of the adenosine moiety of NAD to yield NADP.</text>
</comment>
<dbReference type="PANTHER" id="PTHR20275">
    <property type="entry name" value="NAD KINASE"/>
    <property type="match status" value="1"/>
</dbReference>
<evidence type="ECO:0000256" key="5">
    <source>
        <dbReference type="ARBA" id="ARBA00022857"/>
    </source>
</evidence>
<keyword evidence="10" id="KW-1185">Reference proteome</keyword>
<dbReference type="InterPro" id="IPR017437">
    <property type="entry name" value="ATP-NAD_kinase_PpnK-typ_C"/>
</dbReference>
<dbReference type="GO" id="GO:0051287">
    <property type="term" value="F:NAD binding"/>
    <property type="evidence" value="ECO:0007669"/>
    <property type="project" value="UniProtKB-ARBA"/>
</dbReference>
<comment type="caution">
    <text evidence="8">Lacks conserved residue(s) required for the propagation of feature annotation.</text>
</comment>
<evidence type="ECO:0000256" key="7">
    <source>
        <dbReference type="ARBA" id="ARBA00047925"/>
    </source>
</evidence>